<name>A0AAV3R063_LITER</name>
<keyword evidence="2" id="KW-0747">Spliceosome</keyword>
<dbReference type="CDD" id="cd00200">
    <property type="entry name" value="WD40"/>
    <property type="match status" value="1"/>
</dbReference>
<keyword evidence="3" id="KW-0175">Coiled coil</keyword>
<dbReference type="AlphaFoldDB" id="A0AAV3R063"/>
<dbReference type="Gene3D" id="2.60.120.920">
    <property type="match status" value="1"/>
</dbReference>
<keyword evidence="2" id="KW-0508">mRNA splicing</keyword>
<organism evidence="5 6">
    <name type="scientific">Lithospermum erythrorhizon</name>
    <name type="common">Purple gromwell</name>
    <name type="synonym">Lithospermum officinale var. erythrorhizon</name>
    <dbReference type="NCBI Taxonomy" id="34254"/>
    <lineage>
        <taxon>Eukaryota</taxon>
        <taxon>Viridiplantae</taxon>
        <taxon>Streptophyta</taxon>
        <taxon>Embryophyta</taxon>
        <taxon>Tracheophyta</taxon>
        <taxon>Spermatophyta</taxon>
        <taxon>Magnoliopsida</taxon>
        <taxon>eudicotyledons</taxon>
        <taxon>Gunneridae</taxon>
        <taxon>Pentapetalae</taxon>
        <taxon>asterids</taxon>
        <taxon>lamiids</taxon>
        <taxon>Boraginales</taxon>
        <taxon>Boraginaceae</taxon>
        <taxon>Boraginoideae</taxon>
        <taxon>Lithospermeae</taxon>
        <taxon>Lithospermum</taxon>
    </lineage>
</organism>
<feature type="coiled-coil region" evidence="3">
    <location>
        <begin position="179"/>
        <end position="223"/>
    </location>
</feature>
<gene>
    <name evidence="5" type="ORF">LIER_24196</name>
</gene>
<dbReference type="PANTHER" id="PTHR43995">
    <property type="entry name" value="PRE-MRNA-PROCESSING FACTOR 19"/>
    <property type="match status" value="1"/>
</dbReference>
<dbReference type="EC" id="2.3.2.27" evidence="2"/>
<dbReference type="GO" id="GO:0071006">
    <property type="term" value="C:U2-type catalytic step 1 spliceosome"/>
    <property type="evidence" value="ECO:0007669"/>
    <property type="project" value="TreeGrafter"/>
</dbReference>
<dbReference type="GO" id="GO:0000974">
    <property type="term" value="C:Prp19 complex"/>
    <property type="evidence" value="ECO:0007669"/>
    <property type="project" value="UniProtKB-UniRule"/>
</dbReference>
<dbReference type="Gene3D" id="2.130.10.10">
    <property type="entry name" value="YVTN repeat-like/Quinoprotein amine dehydrogenase"/>
    <property type="match status" value="1"/>
</dbReference>
<reference evidence="5 6" key="1">
    <citation type="submission" date="2024-01" db="EMBL/GenBank/DDBJ databases">
        <title>The complete chloroplast genome sequence of Lithospermum erythrorhizon: insights into the phylogenetic relationship among Boraginaceae species and the maternal lineages of purple gromwells.</title>
        <authorList>
            <person name="Okada T."/>
            <person name="Watanabe K."/>
        </authorList>
    </citation>
    <scope>NUCLEOTIDE SEQUENCE [LARGE SCALE GENOMIC DNA]</scope>
</reference>
<evidence type="ECO:0000256" key="2">
    <source>
        <dbReference type="RuleBase" id="RU367101"/>
    </source>
</evidence>
<dbReference type="GO" id="GO:0000398">
    <property type="term" value="P:mRNA splicing, via spliceosome"/>
    <property type="evidence" value="ECO:0007669"/>
    <property type="project" value="InterPro"/>
</dbReference>
<dbReference type="InterPro" id="IPR043136">
    <property type="entry name" value="B30.2/SPRY_sf"/>
</dbReference>
<feature type="repeat" description="WD" evidence="1">
    <location>
        <begin position="349"/>
        <end position="379"/>
    </location>
</feature>
<evidence type="ECO:0000256" key="1">
    <source>
        <dbReference type="PROSITE-ProRule" id="PRU00221"/>
    </source>
</evidence>
<dbReference type="InterPro" id="IPR036322">
    <property type="entry name" value="WD40_repeat_dom_sf"/>
</dbReference>
<dbReference type="GO" id="GO:0005737">
    <property type="term" value="C:cytoplasm"/>
    <property type="evidence" value="ECO:0007669"/>
    <property type="project" value="TreeGrafter"/>
</dbReference>
<dbReference type="InterPro" id="IPR001680">
    <property type="entry name" value="WD40_rpt"/>
</dbReference>
<keyword evidence="2" id="KW-0833">Ubl conjugation pathway</keyword>
<dbReference type="PANTHER" id="PTHR43995:SF1">
    <property type="entry name" value="PRE-MRNA-PROCESSING FACTOR 19"/>
    <property type="match status" value="1"/>
</dbReference>
<comment type="catalytic activity">
    <reaction evidence="2">
        <text>S-ubiquitinyl-[E2 ubiquitin-conjugating enzyme]-L-cysteine + [acceptor protein]-L-lysine = [E2 ubiquitin-conjugating enzyme]-L-cysteine + N(6)-ubiquitinyl-[acceptor protein]-L-lysine.</text>
        <dbReference type="EC" id="2.3.2.27"/>
    </reaction>
</comment>
<dbReference type="GO" id="GO:0006281">
    <property type="term" value="P:DNA repair"/>
    <property type="evidence" value="ECO:0007669"/>
    <property type="project" value="UniProtKB-KW"/>
</dbReference>
<dbReference type="SUPFAM" id="SSF50978">
    <property type="entry name" value="WD40 repeat-like"/>
    <property type="match status" value="1"/>
</dbReference>
<comment type="pathway">
    <text evidence="2">Protein modification; protein ubiquitination.</text>
</comment>
<dbReference type="Pfam" id="PF08606">
    <property type="entry name" value="Prp19"/>
    <property type="match status" value="1"/>
</dbReference>
<dbReference type="PROSITE" id="PS50082">
    <property type="entry name" value="WD_REPEATS_2"/>
    <property type="match status" value="3"/>
</dbReference>
<comment type="subcellular location">
    <subcellularLocation>
        <location evidence="2">Nucleus</location>
    </subcellularLocation>
</comment>
<keyword evidence="2" id="KW-0808">Transferase</keyword>
<dbReference type="InterPro" id="IPR013915">
    <property type="entry name" value="Prp19_cc"/>
</dbReference>
<dbReference type="GO" id="GO:0070534">
    <property type="term" value="P:protein K63-linked ubiquitination"/>
    <property type="evidence" value="ECO:0007669"/>
    <property type="project" value="UniProtKB-UniRule"/>
</dbReference>
<dbReference type="InterPro" id="IPR015943">
    <property type="entry name" value="WD40/YVTN_repeat-like_dom_sf"/>
</dbReference>
<evidence type="ECO:0000259" key="4">
    <source>
        <dbReference type="Pfam" id="PF08606"/>
    </source>
</evidence>
<dbReference type="GO" id="GO:0061630">
    <property type="term" value="F:ubiquitin protein ligase activity"/>
    <property type="evidence" value="ECO:0007669"/>
    <property type="project" value="UniProtKB-UniRule"/>
</dbReference>
<comment type="similarity">
    <text evidence="2">Belongs to the WD repeat PRP19 family.</text>
</comment>
<feature type="repeat" description="WD" evidence="1">
    <location>
        <begin position="478"/>
        <end position="518"/>
    </location>
</feature>
<feature type="domain" description="Prp19 coiled-coil region" evidence="4">
    <location>
        <begin position="166"/>
        <end position="219"/>
    </location>
</feature>
<dbReference type="EMBL" id="BAABME010006975">
    <property type="protein sequence ID" value="GAA0169792.1"/>
    <property type="molecule type" value="Genomic_DNA"/>
</dbReference>
<dbReference type="Pfam" id="PF24814">
    <property type="entry name" value="WD40_Prp19"/>
    <property type="match status" value="1"/>
</dbReference>
<dbReference type="PROSITE" id="PS50294">
    <property type="entry name" value="WD_REPEATS_REGION"/>
    <property type="match status" value="1"/>
</dbReference>
<dbReference type="InterPro" id="IPR038959">
    <property type="entry name" value="Prp19"/>
</dbReference>
<comment type="function">
    <text evidence="2">Ubiquitin-protein ligase which is mainly involved pre-mRNA splicing and DNA repair. Required for pre-mRNA splicing as component of the spliceosome.</text>
</comment>
<protein>
    <recommendedName>
        <fullName evidence="2">Pre-mRNA-processing factor 19</fullName>
        <ecNumber evidence="2">2.3.2.27</ecNumber>
    </recommendedName>
</protein>
<evidence type="ECO:0000313" key="5">
    <source>
        <dbReference type="EMBL" id="GAA0169792.1"/>
    </source>
</evidence>
<dbReference type="Proteomes" id="UP001454036">
    <property type="component" value="Unassembled WGS sequence"/>
</dbReference>
<feature type="repeat" description="WD" evidence="1">
    <location>
        <begin position="444"/>
        <end position="477"/>
    </location>
</feature>
<comment type="subunit">
    <text evidence="2">Homotetramer.</text>
</comment>
<accession>A0AAV3R063</accession>
<proteinExistence type="inferred from homology"/>
<keyword evidence="2" id="KW-0507">mRNA processing</keyword>
<keyword evidence="1" id="KW-0853">WD repeat</keyword>
<sequence>MAIEKQLVAGQSNDPTQLDDSNVGVVFTEDRLGCVYDGDEPDEQTFVILANKAIPRDTILFYFEMSVENGGNDGTVAIGLNSCYLTRRLGTLVVAVLITAMMGFCLVNLESHVHHRRRCWLNNGAIIGYPVPYKVNTPIFPSFSIGSRNVQISVNFGAQPYVFNLEQWDGLLLSNFGLEKQLQRTRKELNYVLDQYEAAFRVVARLKKERDEARALLAQAGRQIPTSAATEATVAAAALSIVKTAAEDQDTGSGKRIHPGISTNIITEFTDCEAALSQQRIKRQIPPTLAPIEALERYTQLNSYPLHKTNKSGILALDIHHDKDLIATGGADANVVVFDRPSGEILRILSGHLQRVTSAKFVTGGMVTSSADKTVRIWQGSENGSYDCRKILRDHTAEVQAVTVHATNNYFVTASLDNTWCFYELASGLCLTQVADTLGSEGFTSAAFHPDGLILGTGTSGSVVKIWDVKSLTNVARLDGHVGPVTAVSFSENGYFLAAAAQDGVALWDLRKFRKLRNLPYDENIPTQAVEFDHSGSYLAMGGSDIRVYQIAKMSEWNLIKTFPDLSGTGKATCVKFGQDAKYIAVGSMDGNLTIFGSNAIPLNRP</sequence>
<evidence type="ECO:0000256" key="3">
    <source>
        <dbReference type="SAM" id="Coils"/>
    </source>
</evidence>
<keyword evidence="2" id="KW-0227">DNA damage</keyword>
<keyword evidence="2" id="KW-0234">DNA repair</keyword>
<comment type="caution">
    <text evidence="5">The sequence shown here is derived from an EMBL/GenBank/DDBJ whole genome shotgun (WGS) entry which is preliminary data.</text>
</comment>
<evidence type="ECO:0000313" key="6">
    <source>
        <dbReference type="Proteomes" id="UP001454036"/>
    </source>
</evidence>
<dbReference type="SMART" id="SM00320">
    <property type="entry name" value="WD40"/>
    <property type="match status" value="7"/>
</dbReference>
<keyword evidence="2" id="KW-0539">Nucleus</keyword>
<keyword evidence="6" id="KW-1185">Reference proteome</keyword>